<reference evidence="2 3" key="1">
    <citation type="submission" date="2014-11" db="EMBL/GenBank/DDBJ databases">
        <title>Comparative genomic analysis of Cryptosporidium hominis reveals occurrence of genetic recombination in virulent subtypes.</title>
        <authorList>
            <person name="Guo Y."/>
            <person name="Tang K."/>
            <person name="Frace M."/>
            <person name="Li N."/>
            <person name="Roellig D.M."/>
            <person name="Sammons S."/>
            <person name="Knipe K."/>
            <person name="Rowe L."/>
            <person name="Feng Y."/>
            <person name="Xiao L."/>
        </authorList>
    </citation>
    <scope>NUCLEOTIDE SEQUENCE [LARGE SCALE GENOMIC DNA]</scope>
    <source>
        <strain evidence="2">30976</strain>
    </source>
</reference>
<dbReference type="AlphaFoldDB" id="A0A0S4TEE0"/>
<keyword evidence="3" id="KW-1185">Reference proteome</keyword>
<dbReference type="VEuPathDB" id="CryptoDB:ChTU502y2012_408g0370"/>
<dbReference type="VEuPathDB" id="CryptoDB:CHUDEA4_3170"/>
<dbReference type="Proteomes" id="UP001429100">
    <property type="component" value="Unassembled WGS sequence"/>
</dbReference>
<dbReference type="VEuPathDB" id="CryptoDB:Chro.40361"/>
<evidence type="ECO:0000313" key="2">
    <source>
        <dbReference type="EMBL" id="PPS96240.1"/>
    </source>
</evidence>
<proteinExistence type="predicted"/>
<dbReference type="EMBL" id="LN877950">
    <property type="protein sequence ID" value="CUV05726.1"/>
    <property type="molecule type" value="Genomic_DNA"/>
</dbReference>
<dbReference type="Proteomes" id="UP000199752">
    <property type="component" value="Chromosome 4"/>
</dbReference>
<reference evidence="2 3" key="3">
    <citation type="submission" date="2017-10" db="EMBL/GenBank/DDBJ databases">
        <title>Consistent, comparative and evidence-based genome annotation and re-annotation for the closely-related species, Cryptosporidium parvum, C. hominis and C. tyzzeri.</title>
        <authorList>
            <person name="Baptista R.P."/>
            <person name="Li Y."/>
            <person name="Sateriale A."/>
            <person name="Striepen B."/>
            <person name="Kissinger J.C."/>
        </authorList>
    </citation>
    <scope>NUCLEOTIDE SEQUENCE [LARGE SCALE GENOMIC DNA]</scope>
    <source>
        <strain evidence="2">30976</strain>
    </source>
</reference>
<accession>A0A0S4TEE0</accession>
<evidence type="ECO:0000313" key="1">
    <source>
        <dbReference type="EMBL" id="CUV05726.1"/>
    </source>
</evidence>
<organism evidence="1">
    <name type="scientific">Cryptosporidium hominis</name>
    <dbReference type="NCBI Taxonomy" id="237895"/>
    <lineage>
        <taxon>Eukaryota</taxon>
        <taxon>Sar</taxon>
        <taxon>Alveolata</taxon>
        <taxon>Apicomplexa</taxon>
        <taxon>Conoidasida</taxon>
        <taxon>Coccidia</taxon>
        <taxon>Eucoccidiorida</taxon>
        <taxon>Eimeriorina</taxon>
        <taxon>Cryptosporidiidae</taxon>
        <taxon>Cryptosporidium</taxon>
    </lineage>
</organism>
<gene>
    <name evidence="1" type="ORF">CHUDEA4_3170</name>
    <name evidence="2" type="ORF">GY17_00001791</name>
</gene>
<reference evidence="1" key="2">
    <citation type="submission" date="2015-08" db="EMBL/GenBank/DDBJ databases">
        <authorList>
            <person name="Babu N.S."/>
            <person name="Beckwith C.J."/>
            <person name="Beseler K.G."/>
            <person name="Brison A."/>
            <person name="Carone J.V."/>
            <person name="Caskin T.P."/>
            <person name="Diamond M."/>
            <person name="Durham M.E."/>
            <person name="Foxe J.M."/>
            <person name="Go M."/>
            <person name="Henderson B.A."/>
            <person name="Jones I.B."/>
            <person name="McGettigan J.A."/>
            <person name="Micheletti S.J."/>
            <person name="Nasrallah M.E."/>
            <person name="Ortiz D."/>
            <person name="Piller C.R."/>
            <person name="Privatt S.R."/>
            <person name="Schneider S.L."/>
            <person name="Sharp S."/>
            <person name="Smith T.C."/>
            <person name="Stanton J.D."/>
            <person name="Ullery H.E."/>
            <person name="Wilson R.J."/>
            <person name="Serrano M.G."/>
            <person name="Buck G."/>
            <person name="Lee V."/>
            <person name="Wang Y."/>
            <person name="Carvalho R."/>
            <person name="Voegtly L."/>
            <person name="Shi R."/>
            <person name="Duckworth R."/>
            <person name="Johnson A."/>
            <person name="Loviza R."/>
            <person name="Walstead R."/>
            <person name="Shah Z."/>
            <person name="Kiflezghi M."/>
            <person name="Wade K."/>
            <person name="Ball S.L."/>
            <person name="Bradley K.W."/>
            <person name="Asai D.J."/>
            <person name="Bowman C.A."/>
            <person name="Russell D.A."/>
            <person name="Pope W.H."/>
            <person name="Jacobs-Sera D."/>
            <person name="Hendrix R.W."/>
            <person name="Hatfull G.F."/>
        </authorList>
    </citation>
    <scope>NUCLEOTIDE SEQUENCE [LARGE SCALE GENOMIC DNA]</scope>
</reference>
<name>A0A0S4TEE0_CRYHO</name>
<sequence length="78" mass="9103">MGEPSENKPQSLPNNLFLNDNLKFDKLDLDVTKFKRKQDLYFNSYDRLWGEKVTYSVGLSYGTGMLSPCFFLKQIIMI</sequence>
<protein>
    <submittedName>
        <fullName evidence="1">Uncharacterized protein</fullName>
    </submittedName>
</protein>
<evidence type="ECO:0000313" key="3">
    <source>
        <dbReference type="Proteomes" id="UP001429100"/>
    </source>
</evidence>
<dbReference type="VEuPathDB" id="CryptoDB:GY17_00001791"/>
<dbReference type="EMBL" id="JTAI01000020">
    <property type="protein sequence ID" value="PPS96240.1"/>
    <property type="molecule type" value="Genomic_DNA"/>
</dbReference>